<comment type="catalytic activity">
    <reaction evidence="8">
        <text>tRNA(Asn) + L-asparagine + ATP = L-asparaginyl-tRNA(Asn) + AMP + diphosphate + H(+)</text>
        <dbReference type="Rhea" id="RHEA:11180"/>
        <dbReference type="Rhea" id="RHEA-COMP:9659"/>
        <dbReference type="Rhea" id="RHEA-COMP:9674"/>
        <dbReference type="ChEBI" id="CHEBI:15378"/>
        <dbReference type="ChEBI" id="CHEBI:30616"/>
        <dbReference type="ChEBI" id="CHEBI:33019"/>
        <dbReference type="ChEBI" id="CHEBI:58048"/>
        <dbReference type="ChEBI" id="CHEBI:78442"/>
        <dbReference type="ChEBI" id="CHEBI:78515"/>
        <dbReference type="ChEBI" id="CHEBI:456215"/>
        <dbReference type="EC" id="6.1.1.22"/>
    </reaction>
</comment>
<dbReference type="InterPro" id="IPR002312">
    <property type="entry name" value="Asp/Asn-tRNA-synth_IIb"/>
</dbReference>
<keyword evidence="5 8" id="KW-0067">ATP-binding</keyword>
<evidence type="ECO:0000256" key="5">
    <source>
        <dbReference type="ARBA" id="ARBA00022840"/>
    </source>
</evidence>
<dbReference type="NCBIfam" id="TIGR00457">
    <property type="entry name" value="asnS"/>
    <property type="match status" value="1"/>
</dbReference>
<evidence type="ECO:0000259" key="9">
    <source>
        <dbReference type="PROSITE" id="PS50862"/>
    </source>
</evidence>
<sequence length="468" mass="53141">MTVKVESIDSLLKSSGREGEEVRVQGWIRTRRDSKAGLSFLAVHDGSCFDPIQVVAENNLHNYQSEVQRLTTGCAVDIVGTIKPSEGKGQSIELLASQVEVVGWVEDPDTYPMSPKRHTMEHLREHAHLRPRTNVSGAVARVRNCIAQAIHRFYHENGFLYVHSPILTASDCEGAGEMFRVSTLDLENLPRNEQGAIDYSKDFFGEESFLTVSGQLNVESYCLAMSKVYTFGPTFRAENSNTTRHLAEFWMVEPEVAFADLADVADLSEQMLKYVFKAVLEERADDMAFFAQRIDKEAISRLENIIDNDFARINYSEAIEILENCKEKFEFPVSWGIDLASEHERYLAEKHFKKPVIVMNYPKDIKAFYMRMNDDGKTVAAMDVLAPGIGEIIGGAQREERLEKLDERMDEMNVPKDHLDWYRDLRRYGTVPHAGFGLGFDRIVSYVTGMGNIRDVIPFPRTPKNISF</sequence>
<dbReference type="EC" id="6.1.1.22" evidence="8"/>
<keyword evidence="3 8" id="KW-0436">Ligase</keyword>
<dbReference type="PROSITE" id="PS50862">
    <property type="entry name" value="AA_TRNA_LIGASE_II"/>
    <property type="match status" value="1"/>
</dbReference>
<evidence type="ECO:0000256" key="2">
    <source>
        <dbReference type="ARBA" id="ARBA00022490"/>
    </source>
</evidence>
<dbReference type="Gene3D" id="2.40.50.140">
    <property type="entry name" value="Nucleic acid-binding proteins"/>
    <property type="match status" value="1"/>
</dbReference>
<dbReference type="SUPFAM" id="SSF50249">
    <property type="entry name" value="Nucleic acid-binding proteins"/>
    <property type="match status" value="1"/>
</dbReference>
<dbReference type="InterPro" id="IPR045864">
    <property type="entry name" value="aa-tRNA-synth_II/BPL/LPL"/>
</dbReference>
<dbReference type="InterPro" id="IPR006195">
    <property type="entry name" value="aa-tRNA-synth_II"/>
</dbReference>
<keyword evidence="2 8" id="KW-0963">Cytoplasm</keyword>
<dbReference type="Proteomes" id="UP001569428">
    <property type="component" value="Unassembled WGS sequence"/>
</dbReference>
<evidence type="ECO:0000256" key="1">
    <source>
        <dbReference type="ARBA" id="ARBA00008226"/>
    </source>
</evidence>
<dbReference type="PRINTS" id="PR01042">
    <property type="entry name" value="TRNASYNTHASP"/>
</dbReference>
<reference evidence="10 11" key="1">
    <citation type="submission" date="2024-08" db="EMBL/GenBank/DDBJ databases">
        <authorList>
            <person name="Ishaq N."/>
        </authorList>
    </citation>
    <scope>NUCLEOTIDE SEQUENCE [LARGE SCALE GENOMIC DNA]</scope>
    <source>
        <strain evidence="10 11">DSM 18651</strain>
    </source>
</reference>
<feature type="domain" description="Aminoacyl-transfer RNA synthetases class-II family profile" evidence="9">
    <location>
        <begin position="141"/>
        <end position="458"/>
    </location>
</feature>
<evidence type="ECO:0000256" key="8">
    <source>
        <dbReference type="HAMAP-Rule" id="MF_00534"/>
    </source>
</evidence>
<dbReference type="PANTHER" id="PTHR22594">
    <property type="entry name" value="ASPARTYL/LYSYL-TRNA SYNTHETASE"/>
    <property type="match status" value="1"/>
</dbReference>
<organism evidence="10 11">
    <name type="scientific">Microbulbifer epialgicus</name>
    <dbReference type="NCBI Taxonomy" id="393907"/>
    <lineage>
        <taxon>Bacteria</taxon>
        <taxon>Pseudomonadati</taxon>
        <taxon>Pseudomonadota</taxon>
        <taxon>Gammaproteobacteria</taxon>
        <taxon>Cellvibrionales</taxon>
        <taxon>Microbulbiferaceae</taxon>
        <taxon>Microbulbifer</taxon>
    </lineage>
</organism>
<comment type="caution">
    <text evidence="10">The sequence shown here is derived from an EMBL/GenBank/DDBJ whole genome shotgun (WGS) entry which is preliminary data.</text>
</comment>
<dbReference type="InterPro" id="IPR004522">
    <property type="entry name" value="Asn-tRNA-ligase"/>
</dbReference>
<comment type="subcellular location">
    <subcellularLocation>
        <location evidence="8">Cytoplasm</location>
    </subcellularLocation>
</comment>
<comment type="similarity">
    <text evidence="1 8">Belongs to the class-II aminoacyl-tRNA synthetase family.</text>
</comment>
<name>A0ABV4P4Z6_9GAMM</name>
<dbReference type="InterPro" id="IPR004365">
    <property type="entry name" value="NA-bd_OB_tRNA"/>
</dbReference>
<evidence type="ECO:0000256" key="3">
    <source>
        <dbReference type="ARBA" id="ARBA00022598"/>
    </source>
</evidence>
<dbReference type="EMBL" id="JBGMEK010000069">
    <property type="protein sequence ID" value="MFA0813069.1"/>
    <property type="molecule type" value="Genomic_DNA"/>
</dbReference>
<gene>
    <name evidence="8 10" type="primary">asnS</name>
    <name evidence="10" type="ORF">ACCI49_19390</name>
</gene>
<comment type="subunit">
    <text evidence="8">Homodimer.</text>
</comment>
<accession>A0ABV4P4Z6</accession>
<evidence type="ECO:0000256" key="6">
    <source>
        <dbReference type="ARBA" id="ARBA00022917"/>
    </source>
</evidence>
<dbReference type="CDD" id="cd00776">
    <property type="entry name" value="AsxRS_core"/>
    <property type="match status" value="1"/>
</dbReference>
<evidence type="ECO:0000256" key="4">
    <source>
        <dbReference type="ARBA" id="ARBA00022741"/>
    </source>
</evidence>
<dbReference type="Pfam" id="PF00152">
    <property type="entry name" value="tRNA-synt_2"/>
    <property type="match status" value="1"/>
</dbReference>
<dbReference type="HAMAP" id="MF_00534">
    <property type="entry name" value="Asn_tRNA_synth"/>
    <property type="match status" value="1"/>
</dbReference>
<dbReference type="CDD" id="cd04318">
    <property type="entry name" value="EcAsnRS_like_N"/>
    <property type="match status" value="1"/>
</dbReference>
<dbReference type="GO" id="GO:0004816">
    <property type="term" value="F:asparagine-tRNA ligase activity"/>
    <property type="evidence" value="ECO:0007669"/>
    <property type="project" value="UniProtKB-EC"/>
</dbReference>
<dbReference type="Pfam" id="PF01336">
    <property type="entry name" value="tRNA_anti-codon"/>
    <property type="match status" value="1"/>
</dbReference>
<keyword evidence="4 8" id="KW-0547">Nucleotide-binding</keyword>
<dbReference type="SUPFAM" id="SSF55681">
    <property type="entry name" value="Class II aaRS and biotin synthetases"/>
    <property type="match status" value="1"/>
</dbReference>
<keyword evidence="7 8" id="KW-0030">Aminoacyl-tRNA synthetase</keyword>
<dbReference type="RefSeq" id="WP_371840812.1">
    <property type="nucleotide sequence ID" value="NZ_JBGMEK010000069.1"/>
</dbReference>
<dbReference type="InterPro" id="IPR004364">
    <property type="entry name" value="Aa-tRNA-synt_II"/>
</dbReference>
<dbReference type="PANTHER" id="PTHR22594:SF34">
    <property type="entry name" value="ASPARAGINE--TRNA LIGASE, MITOCHONDRIAL-RELATED"/>
    <property type="match status" value="1"/>
</dbReference>
<dbReference type="NCBIfam" id="NF003037">
    <property type="entry name" value="PRK03932.1"/>
    <property type="match status" value="1"/>
</dbReference>
<protein>
    <recommendedName>
        <fullName evidence="8">Asparagine--tRNA ligase</fullName>
        <ecNumber evidence="8">6.1.1.22</ecNumber>
    </recommendedName>
    <alternativeName>
        <fullName evidence="8">Asparaginyl-tRNA synthetase</fullName>
        <shortName evidence="8">AsnRS</shortName>
    </alternativeName>
</protein>
<evidence type="ECO:0000313" key="11">
    <source>
        <dbReference type="Proteomes" id="UP001569428"/>
    </source>
</evidence>
<dbReference type="InterPro" id="IPR012340">
    <property type="entry name" value="NA-bd_OB-fold"/>
</dbReference>
<evidence type="ECO:0000256" key="7">
    <source>
        <dbReference type="ARBA" id="ARBA00023146"/>
    </source>
</evidence>
<proteinExistence type="inferred from homology"/>
<keyword evidence="6 8" id="KW-0648">Protein biosynthesis</keyword>
<keyword evidence="11" id="KW-1185">Reference proteome</keyword>
<dbReference type="Gene3D" id="3.30.930.10">
    <property type="entry name" value="Bira Bifunctional Protein, Domain 2"/>
    <property type="match status" value="1"/>
</dbReference>
<evidence type="ECO:0000313" key="10">
    <source>
        <dbReference type="EMBL" id="MFA0813069.1"/>
    </source>
</evidence>